<feature type="domain" description="DHH-CID" evidence="3">
    <location>
        <begin position="192"/>
        <end position="270"/>
    </location>
</feature>
<evidence type="ECO:0000313" key="4">
    <source>
        <dbReference type="EMBL" id="ACL17805.1"/>
    </source>
</evidence>
<dbReference type="EMBL" id="CP001338">
    <property type="protein sequence ID" value="ACL17805.1"/>
    <property type="molecule type" value="Genomic_DNA"/>
</dbReference>
<dbReference type="Pfam" id="PF01368">
    <property type="entry name" value="DHH"/>
    <property type="match status" value="1"/>
</dbReference>
<organism evidence="4 5">
    <name type="scientific">Methanosphaerula palustris (strain ATCC BAA-1556 / DSM 19958 / E1-9c)</name>
    <dbReference type="NCBI Taxonomy" id="521011"/>
    <lineage>
        <taxon>Archaea</taxon>
        <taxon>Methanobacteriati</taxon>
        <taxon>Methanobacteriota</taxon>
        <taxon>Stenosarchaea group</taxon>
        <taxon>Methanomicrobia</taxon>
        <taxon>Methanomicrobiales</taxon>
        <taxon>Methanoregulaceae</taxon>
        <taxon>Methanosphaerula</taxon>
    </lineage>
</organism>
<accession>B8GEZ9</accession>
<dbReference type="PANTHER" id="PTHR30255:SF3">
    <property type="entry name" value="SINGLE-STRANDED-DNA-SPECIFIC EXONUCLEASE RECJ"/>
    <property type="match status" value="1"/>
</dbReference>
<dbReference type="KEGG" id="mpl:Mpal_2532"/>
<dbReference type="GO" id="GO:0003676">
    <property type="term" value="F:nucleic acid binding"/>
    <property type="evidence" value="ECO:0007669"/>
    <property type="project" value="InterPro"/>
</dbReference>
<evidence type="ECO:0000259" key="2">
    <source>
        <dbReference type="Pfam" id="PF02272"/>
    </source>
</evidence>
<dbReference type="GO" id="GO:0004527">
    <property type="term" value="F:exonuclease activity"/>
    <property type="evidence" value="ECO:0007669"/>
    <property type="project" value="UniProtKB-KW"/>
</dbReference>
<protein>
    <submittedName>
        <fullName evidence="4">Phosphoesterase RecJ domain protein</fullName>
    </submittedName>
</protein>
<proteinExistence type="predicted"/>
<dbReference type="eggNOG" id="arCOG00427">
    <property type="taxonomic scope" value="Archaea"/>
</dbReference>
<dbReference type="InterPro" id="IPR038763">
    <property type="entry name" value="DHH_sf"/>
</dbReference>
<keyword evidence="5" id="KW-1185">Reference proteome</keyword>
<reference evidence="4 5" key="1">
    <citation type="journal article" date="2015" name="Genome Announc.">
        <title>Complete Genome Sequence of Methanosphaerula palustris E1-9CT, a Hydrogenotrophic Methanogen Isolated from a Minerotrophic Fen Peatland.</title>
        <authorList>
            <person name="Cadillo-Quiroz H."/>
            <person name="Browne P."/>
            <person name="Kyrpides N."/>
            <person name="Woyke T."/>
            <person name="Goodwin L."/>
            <person name="Detter C."/>
            <person name="Yavitt J.B."/>
            <person name="Zinder S.H."/>
        </authorList>
    </citation>
    <scope>NUCLEOTIDE SEQUENCE [LARGE SCALE GENOMIC DNA]</scope>
    <source>
        <strain evidence="5">ATCC BAA-1556 / DSM 19958 / E1-9c</strain>
    </source>
</reference>
<dbReference type="HOGENOM" id="CLU_042622_0_0_2"/>
<evidence type="ECO:0000259" key="1">
    <source>
        <dbReference type="Pfam" id="PF01368"/>
    </source>
</evidence>
<dbReference type="RefSeq" id="WP_012619124.1">
    <property type="nucleotide sequence ID" value="NC_011832.1"/>
</dbReference>
<dbReference type="AlphaFoldDB" id="B8GEZ9"/>
<sequence>MIRMGFNDDVTAAAERIAAAEEVTIISHIDADGITSEAILAEAVQRAGIPATTHYIRQLDPLTIRTVPEDRSLKVFVDLGAGQQNLLEERGLTVDEVLIADHHVAQPATLPYQQVNGVPYGHTRLSAAGVAYLIAKEMDRKNTDLASVAVVGNVGDMMARETLGLTGIARTIVDDGVANGSIRATARDLNCYGTSTRPIHVCLSYNDDPLLPGISNDINGSLRFLQKVGVPLKTRDGRWRVWEELEPDEKRAITSALVQQLLAHGEPVDRLFAETYVFPNEAARTPLRNASEFATVLNACGRWARPLVGSAICRGDRGTQYREAEYMLNNHRTIIRELLTYIIETGVTELSHLQYLHVGDRFPDTIVGIGAGMALSKLNWRKPILIMCTLPDDPTLTKVSMRTNEWAVRQGVDLQAVLTAASATIGGAGGGHPIAAGAFIPHDVEEEFVYCVNRLLGEQFAVPDQNHR</sequence>
<feature type="domain" description="DDH" evidence="1">
    <location>
        <begin position="23"/>
        <end position="146"/>
    </location>
</feature>
<dbReference type="Gene3D" id="3.10.310.30">
    <property type="match status" value="1"/>
</dbReference>
<dbReference type="InterPro" id="IPR003156">
    <property type="entry name" value="DHHA1_dom"/>
</dbReference>
<evidence type="ECO:0000313" key="5">
    <source>
        <dbReference type="Proteomes" id="UP000002457"/>
    </source>
</evidence>
<dbReference type="SUPFAM" id="SSF64182">
    <property type="entry name" value="DHH phosphoesterases"/>
    <property type="match status" value="1"/>
</dbReference>
<dbReference type="InterPro" id="IPR001667">
    <property type="entry name" value="DDH_dom"/>
</dbReference>
<name>B8GEZ9_METPE</name>
<dbReference type="PANTHER" id="PTHR30255">
    <property type="entry name" value="SINGLE-STRANDED-DNA-SPECIFIC EXONUCLEASE RECJ"/>
    <property type="match status" value="1"/>
</dbReference>
<dbReference type="InterPro" id="IPR048515">
    <property type="entry name" value="DHH_CID"/>
</dbReference>
<feature type="domain" description="DHHA1" evidence="2">
    <location>
        <begin position="367"/>
        <end position="456"/>
    </location>
</feature>
<dbReference type="Proteomes" id="UP000002457">
    <property type="component" value="Chromosome"/>
</dbReference>
<evidence type="ECO:0000259" key="3">
    <source>
        <dbReference type="Pfam" id="PF21763"/>
    </source>
</evidence>
<dbReference type="Pfam" id="PF21763">
    <property type="entry name" value="DHH_CID"/>
    <property type="match status" value="1"/>
</dbReference>
<dbReference type="Pfam" id="PF02272">
    <property type="entry name" value="DHHA1"/>
    <property type="match status" value="1"/>
</dbReference>
<gene>
    <name evidence="4" type="ordered locus">Mpal_2532</name>
</gene>
<dbReference type="GeneID" id="7271701"/>
<dbReference type="InterPro" id="IPR051673">
    <property type="entry name" value="SSDNA_exonuclease_RecJ"/>
</dbReference>
<dbReference type="Gene3D" id="3.90.1640.30">
    <property type="match status" value="1"/>
</dbReference>
<dbReference type="STRING" id="521011.Mpal_2532"/>